<accession>A0A1M4XPD6</accession>
<reference evidence="2 3" key="1">
    <citation type="submission" date="2016-11" db="EMBL/GenBank/DDBJ databases">
        <authorList>
            <person name="Jaros S."/>
            <person name="Januszkiewicz K."/>
            <person name="Wedrychowicz H."/>
        </authorList>
    </citation>
    <scope>NUCLEOTIDE SEQUENCE [LARGE SCALE GENOMIC DNA]</scope>
    <source>
        <strain evidence="2 3">DSM 44523</strain>
    </source>
</reference>
<gene>
    <name evidence="2" type="ORF">SAMN05444320_10275</name>
</gene>
<proteinExistence type="predicted"/>
<feature type="chain" id="PRO_5012318879" description="Secreted protein" evidence="1">
    <location>
        <begin position="28"/>
        <end position="113"/>
    </location>
</feature>
<dbReference type="Proteomes" id="UP000184501">
    <property type="component" value="Unassembled WGS sequence"/>
</dbReference>
<dbReference type="EMBL" id="FQVN01000002">
    <property type="protein sequence ID" value="SHE95457.1"/>
    <property type="molecule type" value="Genomic_DNA"/>
</dbReference>
<evidence type="ECO:0000313" key="3">
    <source>
        <dbReference type="Proteomes" id="UP000184501"/>
    </source>
</evidence>
<dbReference type="RefSeq" id="WP_073480398.1">
    <property type="nucleotide sequence ID" value="NZ_FQVN01000002.1"/>
</dbReference>
<dbReference type="AlphaFoldDB" id="A0A1M4XPD6"/>
<sequence length="113" mass="12682">MKRAKRALGATALALGLVLGSTGFATAETPTTTQSDWYDCSTGEETPRKRIRENGTTIILAHNCTDRPLRRNAYVRDKIRRYLGCKTIPPHQTVKWETRRSLPGYGIDECTND</sequence>
<protein>
    <recommendedName>
        <fullName evidence="4">Secreted protein</fullName>
    </recommendedName>
</protein>
<keyword evidence="1" id="KW-0732">Signal</keyword>
<evidence type="ECO:0000256" key="1">
    <source>
        <dbReference type="SAM" id="SignalP"/>
    </source>
</evidence>
<feature type="signal peptide" evidence="1">
    <location>
        <begin position="1"/>
        <end position="27"/>
    </location>
</feature>
<organism evidence="2 3">
    <name type="scientific">Streptoalloteichus hindustanus</name>
    <dbReference type="NCBI Taxonomy" id="2017"/>
    <lineage>
        <taxon>Bacteria</taxon>
        <taxon>Bacillati</taxon>
        <taxon>Actinomycetota</taxon>
        <taxon>Actinomycetes</taxon>
        <taxon>Pseudonocardiales</taxon>
        <taxon>Pseudonocardiaceae</taxon>
        <taxon>Streptoalloteichus</taxon>
    </lineage>
</organism>
<name>A0A1M4XPD6_STRHI</name>
<evidence type="ECO:0008006" key="4">
    <source>
        <dbReference type="Google" id="ProtNLM"/>
    </source>
</evidence>
<keyword evidence="3" id="KW-1185">Reference proteome</keyword>
<evidence type="ECO:0000313" key="2">
    <source>
        <dbReference type="EMBL" id="SHE95457.1"/>
    </source>
</evidence>